<feature type="compositionally biased region" description="Basic and acidic residues" evidence="1">
    <location>
        <begin position="171"/>
        <end position="191"/>
    </location>
</feature>
<organism evidence="2">
    <name type="scientific">Arion vulgaris</name>
    <dbReference type="NCBI Taxonomy" id="1028688"/>
    <lineage>
        <taxon>Eukaryota</taxon>
        <taxon>Metazoa</taxon>
        <taxon>Spiralia</taxon>
        <taxon>Lophotrochozoa</taxon>
        <taxon>Mollusca</taxon>
        <taxon>Gastropoda</taxon>
        <taxon>Heterobranchia</taxon>
        <taxon>Euthyneura</taxon>
        <taxon>Panpulmonata</taxon>
        <taxon>Eupulmonata</taxon>
        <taxon>Stylommatophora</taxon>
        <taxon>Helicina</taxon>
        <taxon>Arionoidea</taxon>
        <taxon>Arionidae</taxon>
        <taxon>Arion</taxon>
    </lineage>
</organism>
<dbReference type="EMBL" id="HACG01029255">
    <property type="protein sequence ID" value="CEK76120.1"/>
    <property type="molecule type" value="Transcribed_RNA"/>
</dbReference>
<feature type="compositionally biased region" description="Acidic residues" evidence="1">
    <location>
        <begin position="196"/>
        <end position="209"/>
    </location>
</feature>
<accession>A0A0B7A817</accession>
<feature type="region of interest" description="Disordered" evidence="1">
    <location>
        <begin position="161"/>
        <end position="213"/>
    </location>
</feature>
<proteinExistence type="predicted"/>
<evidence type="ECO:0000256" key="1">
    <source>
        <dbReference type="SAM" id="MobiDB-lite"/>
    </source>
</evidence>
<evidence type="ECO:0000313" key="2">
    <source>
        <dbReference type="EMBL" id="CEK76120.1"/>
    </source>
</evidence>
<gene>
    <name evidence="2" type="primary">ORF98552</name>
</gene>
<protein>
    <submittedName>
        <fullName evidence="2">Uncharacterized protein</fullName>
    </submittedName>
</protein>
<sequence>MALAHEAMQDLLEFKDEMLKHALPSTVLLKLALVTGRVFRSISDLGMPVEELVRLVHVYSPSWEETRADLRKLHEHLESKQDQLNIAVRRLQLLDEQTKQVARERRIMNWEKLFSKVTETKSHGRRWKFHIKAIKQKGKLGLEHVQTYTQGLDDYSLTEKEEVYSENSDGISEKHDSLRARESETENKLKGLDSVTSEDTEDSKDDENDEKVPLIVVHTELLSGTAGQPAPKRVQFDQPIIGSLLSKSPMRDVVSVPSKPP</sequence>
<dbReference type="AlphaFoldDB" id="A0A0B7A817"/>
<name>A0A0B7A817_9EUPU</name>
<feature type="non-terminal residue" evidence="2">
    <location>
        <position position="261"/>
    </location>
</feature>
<reference evidence="2" key="1">
    <citation type="submission" date="2014-12" db="EMBL/GenBank/DDBJ databases">
        <title>Insight into the proteome of Arion vulgaris.</title>
        <authorList>
            <person name="Aradska J."/>
            <person name="Bulat T."/>
            <person name="Smidak R."/>
            <person name="Sarate P."/>
            <person name="Gangsoo J."/>
            <person name="Sialana F."/>
            <person name="Bilban M."/>
            <person name="Lubec G."/>
        </authorList>
    </citation>
    <scope>NUCLEOTIDE SEQUENCE</scope>
    <source>
        <tissue evidence="2">Skin</tissue>
    </source>
</reference>